<dbReference type="InterPro" id="IPR000999">
    <property type="entry name" value="RNase_III_dom"/>
</dbReference>
<evidence type="ECO:0000256" key="11">
    <source>
        <dbReference type="ARBA" id="ARBA00022759"/>
    </source>
</evidence>
<dbReference type="FunFam" id="1.10.1520.10:FF:000001">
    <property type="entry name" value="Ribonuclease 3"/>
    <property type="match status" value="1"/>
</dbReference>
<comment type="catalytic activity">
    <reaction evidence="1 15">
        <text>Endonucleolytic cleavage to 5'-phosphomonoester.</text>
        <dbReference type="EC" id="3.1.26.3"/>
    </reaction>
</comment>
<dbReference type="Gene3D" id="1.10.1520.10">
    <property type="entry name" value="Ribonuclease III domain"/>
    <property type="match status" value="1"/>
</dbReference>
<dbReference type="PANTHER" id="PTHR11207">
    <property type="entry name" value="RIBONUCLEASE III"/>
    <property type="match status" value="1"/>
</dbReference>
<sequence>MSKLQTALGYKFKDLVLLDQALTHKSWGRENKASDNERLEFLGDAVLQMSISEMIYKVSPELSEGMMSKFRSALVSEGGLARVARRIELGDALNLGRGEEQTGGREKVSILADALEAVIAAVYLDSYTQEGQGAVKQLISNLFGPEMELAEEFYENADSKTDLQEWVQKNKLGTIEYKITEERGPDHEKEFVVTLFVNGQEMASGTGNRIKKAEGKAAKKALAQLKGELV</sequence>
<evidence type="ECO:0000256" key="9">
    <source>
        <dbReference type="ARBA" id="ARBA00022722"/>
    </source>
</evidence>
<feature type="active site" evidence="15">
    <location>
        <position position="116"/>
    </location>
</feature>
<dbReference type="PROSITE" id="PS00517">
    <property type="entry name" value="RNASE_3_1"/>
    <property type="match status" value="1"/>
</dbReference>
<dbReference type="GO" id="GO:0006397">
    <property type="term" value="P:mRNA processing"/>
    <property type="evidence" value="ECO:0007669"/>
    <property type="project" value="UniProtKB-UniRule"/>
</dbReference>
<dbReference type="GO" id="GO:0004525">
    <property type="term" value="F:ribonuclease III activity"/>
    <property type="evidence" value="ECO:0007669"/>
    <property type="project" value="UniProtKB-UniRule"/>
</dbReference>
<dbReference type="NCBIfam" id="TIGR02191">
    <property type="entry name" value="RNaseIII"/>
    <property type="match status" value="1"/>
</dbReference>
<keyword evidence="12 15" id="KW-0378">Hydrolase</keyword>
<evidence type="ECO:0000256" key="4">
    <source>
        <dbReference type="ARBA" id="ARBA00011738"/>
    </source>
</evidence>
<comment type="subcellular location">
    <subcellularLocation>
        <location evidence="2 15">Cytoplasm</location>
    </subcellularLocation>
</comment>
<reference evidence="18 19" key="1">
    <citation type="journal article" date="2016" name="Nat. Commun.">
        <title>Thousands of microbial genomes shed light on interconnected biogeochemical processes in an aquifer system.</title>
        <authorList>
            <person name="Anantharaman K."/>
            <person name="Brown C.T."/>
            <person name="Hug L.A."/>
            <person name="Sharon I."/>
            <person name="Castelle C.J."/>
            <person name="Probst A.J."/>
            <person name="Thomas B.C."/>
            <person name="Singh A."/>
            <person name="Wilkins M.J."/>
            <person name="Karaoz U."/>
            <person name="Brodie E.L."/>
            <person name="Williams K.H."/>
            <person name="Hubbard S.S."/>
            <person name="Banfield J.F."/>
        </authorList>
    </citation>
    <scope>NUCLEOTIDE SEQUENCE [LARGE SCALE GENOMIC DNA]</scope>
</reference>
<dbReference type="Gene3D" id="3.30.160.20">
    <property type="match status" value="1"/>
</dbReference>
<dbReference type="SMART" id="SM00358">
    <property type="entry name" value="DSRM"/>
    <property type="match status" value="1"/>
</dbReference>
<evidence type="ECO:0000256" key="5">
    <source>
        <dbReference type="ARBA" id="ARBA00022490"/>
    </source>
</evidence>
<evidence type="ECO:0000259" key="17">
    <source>
        <dbReference type="PROSITE" id="PS50142"/>
    </source>
</evidence>
<evidence type="ECO:0000256" key="7">
    <source>
        <dbReference type="ARBA" id="ARBA00022664"/>
    </source>
</evidence>
<comment type="similarity">
    <text evidence="3">Belongs to the ribonuclease III family.</text>
</comment>
<dbReference type="Pfam" id="PF14622">
    <property type="entry name" value="Ribonucleas_3_3"/>
    <property type="match status" value="1"/>
</dbReference>
<dbReference type="GO" id="GO:0010468">
    <property type="term" value="P:regulation of gene expression"/>
    <property type="evidence" value="ECO:0007669"/>
    <property type="project" value="TreeGrafter"/>
</dbReference>
<dbReference type="GO" id="GO:0046872">
    <property type="term" value="F:metal ion binding"/>
    <property type="evidence" value="ECO:0007669"/>
    <property type="project" value="UniProtKB-KW"/>
</dbReference>
<accession>A0A1F6GF87</accession>
<feature type="domain" description="RNase III" evidence="17">
    <location>
        <begin position="1"/>
        <end position="127"/>
    </location>
</feature>
<dbReference type="PROSITE" id="PS50137">
    <property type="entry name" value="DS_RBD"/>
    <property type="match status" value="1"/>
</dbReference>
<dbReference type="FunFam" id="3.30.160.20:FF:000003">
    <property type="entry name" value="Ribonuclease 3"/>
    <property type="match status" value="1"/>
</dbReference>
<feature type="binding site" evidence="15">
    <location>
        <position position="40"/>
    </location>
    <ligand>
        <name>Mg(2+)</name>
        <dbReference type="ChEBI" id="CHEBI:18420"/>
    </ligand>
</feature>
<dbReference type="SUPFAM" id="SSF69065">
    <property type="entry name" value="RNase III domain-like"/>
    <property type="match status" value="1"/>
</dbReference>
<comment type="cofactor">
    <cofactor evidence="15">
        <name>Mg(2+)</name>
        <dbReference type="ChEBI" id="CHEBI:18420"/>
    </cofactor>
</comment>
<keyword evidence="14 15" id="KW-0694">RNA-binding</keyword>
<dbReference type="STRING" id="1817772.A2527_04195"/>
<dbReference type="InterPro" id="IPR014720">
    <property type="entry name" value="dsRBD_dom"/>
</dbReference>
<dbReference type="EC" id="3.1.26.3" evidence="15"/>
<dbReference type="GO" id="GO:0003725">
    <property type="term" value="F:double-stranded RNA binding"/>
    <property type="evidence" value="ECO:0007669"/>
    <property type="project" value="TreeGrafter"/>
</dbReference>
<feature type="domain" description="DRBM" evidence="16">
    <location>
        <begin position="158"/>
        <end position="227"/>
    </location>
</feature>
<dbReference type="SUPFAM" id="SSF54768">
    <property type="entry name" value="dsRNA-binding domain-like"/>
    <property type="match status" value="1"/>
</dbReference>
<evidence type="ECO:0000259" key="16">
    <source>
        <dbReference type="PROSITE" id="PS50137"/>
    </source>
</evidence>
<dbReference type="PROSITE" id="PS50142">
    <property type="entry name" value="RNASE_3_2"/>
    <property type="match status" value="1"/>
</dbReference>
<evidence type="ECO:0000256" key="6">
    <source>
        <dbReference type="ARBA" id="ARBA00022552"/>
    </source>
</evidence>
<name>A0A1F6GF87_9PROT</name>
<dbReference type="GO" id="GO:0019843">
    <property type="term" value="F:rRNA binding"/>
    <property type="evidence" value="ECO:0007669"/>
    <property type="project" value="UniProtKB-KW"/>
</dbReference>
<evidence type="ECO:0000256" key="2">
    <source>
        <dbReference type="ARBA" id="ARBA00004496"/>
    </source>
</evidence>
<dbReference type="HAMAP" id="MF_00104">
    <property type="entry name" value="RNase_III"/>
    <property type="match status" value="1"/>
</dbReference>
<evidence type="ECO:0000256" key="8">
    <source>
        <dbReference type="ARBA" id="ARBA00022694"/>
    </source>
</evidence>
<dbReference type="GO" id="GO:0006364">
    <property type="term" value="P:rRNA processing"/>
    <property type="evidence" value="ECO:0007669"/>
    <property type="project" value="UniProtKB-UniRule"/>
</dbReference>
<keyword evidence="5 15" id="KW-0963">Cytoplasm</keyword>
<proteinExistence type="inferred from homology"/>
<dbReference type="AlphaFoldDB" id="A0A1F6GF87"/>
<dbReference type="Pfam" id="PF00035">
    <property type="entry name" value="dsrm"/>
    <property type="match status" value="1"/>
</dbReference>
<evidence type="ECO:0000256" key="13">
    <source>
        <dbReference type="ARBA" id="ARBA00022842"/>
    </source>
</evidence>
<keyword evidence="7 15" id="KW-0507">mRNA processing</keyword>
<evidence type="ECO:0000256" key="12">
    <source>
        <dbReference type="ARBA" id="ARBA00022801"/>
    </source>
</evidence>
<dbReference type="CDD" id="cd10845">
    <property type="entry name" value="DSRM_RNAse_III_family"/>
    <property type="match status" value="1"/>
</dbReference>
<evidence type="ECO:0000313" key="18">
    <source>
        <dbReference type="EMBL" id="OGG96762.1"/>
    </source>
</evidence>
<dbReference type="InterPro" id="IPR036389">
    <property type="entry name" value="RNase_III_sf"/>
</dbReference>
<dbReference type="GO" id="GO:0005737">
    <property type="term" value="C:cytoplasm"/>
    <property type="evidence" value="ECO:0007669"/>
    <property type="project" value="UniProtKB-SubCell"/>
</dbReference>
<comment type="subunit">
    <text evidence="4 15">Homodimer.</text>
</comment>
<dbReference type="GO" id="GO:0008033">
    <property type="term" value="P:tRNA processing"/>
    <property type="evidence" value="ECO:0007669"/>
    <property type="project" value="UniProtKB-KW"/>
</dbReference>
<evidence type="ECO:0000256" key="10">
    <source>
        <dbReference type="ARBA" id="ARBA00022723"/>
    </source>
</evidence>
<evidence type="ECO:0000256" key="3">
    <source>
        <dbReference type="ARBA" id="ARBA00010183"/>
    </source>
</evidence>
<protein>
    <recommendedName>
        <fullName evidence="15">Ribonuclease 3</fullName>
        <ecNumber evidence="15">3.1.26.3</ecNumber>
    </recommendedName>
    <alternativeName>
        <fullName evidence="15">Ribonuclease III</fullName>
        <shortName evidence="15">RNase III</shortName>
    </alternativeName>
</protein>
<dbReference type="InterPro" id="IPR011907">
    <property type="entry name" value="RNase_III"/>
</dbReference>
<keyword evidence="13 15" id="KW-0460">Magnesium</keyword>
<keyword evidence="11 15" id="KW-0255">Endonuclease</keyword>
<organism evidence="18 19">
    <name type="scientific">Candidatus Lambdaproteobacteria bacterium RIFOXYD2_FULL_50_16</name>
    <dbReference type="NCBI Taxonomy" id="1817772"/>
    <lineage>
        <taxon>Bacteria</taxon>
        <taxon>Pseudomonadati</taxon>
        <taxon>Pseudomonadota</taxon>
        <taxon>Candidatus Lambdaproteobacteria</taxon>
    </lineage>
</organism>
<dbReference type="PANTHER" id="PTHR11207:SF0">
    <property type="entry name" value="RIBONUCLEASE 3"/>
    <property type="match status" value="1"/>
</dbReference>
<keyword evidence="10 15" id="KW-0479">Metal-binding</keyword>
<dbReference type="EMBL" id="MFNE01000010">
    <property type="protein sequence ID" value="OGG96762.1"/>
    <property type="molecule type" value="Genomic_DNA"/>
</dbReference>
<dbReference type="Proteomes" id="UP000178449">
    <property type="component" value="Unassembled WGS sequence"/>
</dbReference>
<evidence type="ECO:0000256" key="1">
    <source>
        <dbReference type="ARBA" id="ARBA00000109"/>
    </source>
</evidence>
<dbReference type="CDD" id="cd00593">
    <property type="entry name" value="RIBOc"/>
    <property type="match status" value="1"/>
</dbReference>
<feature type="active site" evidence="15">
    <location>
        <position position="44"/>
    </location>
</feature>
<feature type="binding site" evidence="15">
    <location>
        <position position="113"/>
    </location>
    <ligand>
        <name>Mg(2+)</name>
        <dbReference type="ChEBI" id="CHEBI:18420"/>
    </ligand>
</feature>
<dbReference type="GO" id="GO:0042802">
    <property type="term" value="F:identical protein binding"/>
    <property type="evidence" value="ECO:0007669"/>
    <property type="project" value="UniProtKB-ARBA"/>
</dbReference>
<evidence type="ECO:0000256" key="14">
    <source>
        <dbReference type="ARBA" id="ARBA00022884"/>
    </source>
</evidence>
<keyword evidence="6 15" id="KW-0698">rRNA processing</keyword>
<gene>
    <name evidence="15" type="primary">rnc</name>
    <name evidence="18" type="ORF">A2527_04195</name>
</gene>
<keyword evidence="8 15" id="KW-0819">tRNA processing</keyword>
<comment type="function">
    <text evidence="15">Digests double-stranded RNA. Involved in the processing of primary rRNA transcript to yield the immediate precursors to the large and small rRNAs (23S and 16S). Processes some mRNAs, and tRNAs when they are encoded in the rRNA operon. Processes pre-crRNA and tracrRNA of type II CRISPR loci if present in the organism.</text>
</comment>
<comment type="caution">
    <text evidence="18">The sequence shown here is derived from an EMBL/GenBank/DDBJ whole genome shotgun (WGS) entry which is preliminary data.</text>
</comment>
<evidence type="ECO:0000313" key="19">
    <source>
        <dbReference type="Proteomes" id="UP000178449"/>
    </source>
</evidence>
<keyword evidence="15" id="KW-0699">rRNA-binding</keyword>
<dbReference type="SMART" id="SM00535">
    <property type="entry name" value="RIBOc"/>
    <property type="match status" value="1"/>
</dbReference>
<evidence type="ECO:0000256" key="15">
    <source>
        <dbReference type="HAMAP-Rule" id="MF_00104"/>
    </source>
</evidence>
<keyword evidence="9 15" id="KW-0540">Nuclease</keyword>
<feature type="binding site" evidence="15">
    <location>
        <position position="116"/>
    </location>
    <ligand>
        <name>Mg(2+)</name>
        <dbReference type="ChEBI" id="CHEBI:18420"/>
    </ligand>
</feature>